<protein>
    <submittedName>
        <fullName evidence="2">ORF65</fullName>
    </submittedName>
</protein>
<organismHost>
    <name type="scientific">Lepidoptera</name>
    <name type="common">moths &amp; butterflies</name>
    <dbReference type="NCBI Taxonomy" id="7088"/>
</organismHost>
<reference evidence="2 3" key="2">
    <citation type="journal article" date="2007" name="Virus Res.">
        <title>P13 of Leucania separata multiple nuclear polyhedrosis virus affected the polyhedra and budded virions yields of AcMNPV.</title>
        <authorList>
            <person name="Du E.Q."/>
            <person name="Yan F."/>
            <person name="Jin W.X."/>
            <person name="Lu N."/>
            <person name="Xiao H.Z."/>
            <person name="Lu S.Y."/>
            <person name="Qi Y.P."/>
        </authorList>
    </citation>
    <scope>NUCLEOTIDE SEQUENCE [LARGE SCALE GENOMIC DNA]</scope>
    <source>
        <strain evidence="2 3">AH1</strain>
    </source>
</reference>
<feature type="region of interest" description="Disordered" evidence="1">
    <location>
        <begin position="34"/>
        <end position="63"/>
    </location>
</feature>
<organism evidence="2 3">
    <name type="scientific">Leucania separata nucleopolyhedrovirus</name>
    <name type="common">LsNPV</name>
    <dbReference type="NCBI Taxonomy" id="1307956"/>
    <lineage>
        <taxon>Viruses</taxon>
        <taxon>Viruses incertae sedis</taxon>
        <taxon>Naldaviricetes</taxon>
        <taxon>Lefavirales</taxon>
        <taxon>Baculoviridae</taxon>
        <taxon>Alphabaculovirus</taxon>
        <taxon>Alphabaculovirus leseparatae</taxon>
    </lineage>
</organism>
<reference evidence="2 3" key="1">
    <citation type="journal article" date="2007" name="Virus Genes">
        <title>Genome sequence of Leucania seperata nucleopolyhedrovirus.</title>
        <authorList>
            <person name="Xiao H."/>
            <person name="Qi Y."/>
        </authorList>
    </citation>
    <scope>NUCLEOTIDE SEQUENCE [LARGE SCALE GENOMIC DNA]</scope>
    <source>
        <strain evidence="2 3">AH1</strain>
    </source>
</reference>
<keyword evidence="3" id="KW-1185">Reference proteome</keyword>
<accession>Q0IL54</accession>
<evidence type="ECO:0000256" key="1">
    <source>
        <dbReference type="SAM" id="MobiDB-lite"/>
    </source>
</evidence>
<evidence type="ECO:0000313" key="2">
    <source>
        <dbReference type="EMBL" id="AAR28829.1"/>
    </source>
</evidence>
<dbReference type="EMBL" id="AY394490">
    <property type="protein sequence ID" value="AAR28829.1"/>
    <property type="molecule type" value="Genomic_DNA"/>
</dbReference>
<dbReference type="KEGG" id="vg:5176384"/>
<evidence type="ECO:0000313" key="3">
    <source>
        <dbReference type="Proteomes" id="UP000201737"/>
    </source>
</evidence>
<dbReference type="GeneID" id="5176384"/>
<dbReference type="OrthoDB" id="27447at10239"/>
<name>Q0IL54_NPVLS</name>
<dbReference type="Proteomes" id="UP000201737">
    <property type="component" value="Segment"/>
</dbReference>
<proteinExistence type="predicted"/>
<feature type="compositionally biased region" description="Low complexity" evidence="1">
    <location>
        <begin position="47"/>
        <end position="59"/>
    </location>
</feature>
<dbReference type="RefSeq" id="YP_758362.1">
    <property type="nucleotide sequence ID" value="NC_008348.1"/>
</dbReference>
<sequence length="91" mass="10147">MKMSSGVNFKLEKLIAGTIMNNYNDNKRYTEHFSSQRSGASFGSDHSAVSSSSVSSSSSLNNANHIGRVTTYDVLGQRNYQTFYDSNKFKF</sequence>